<proteinExistence type="inferred from homology"/>
<evidence type="ECO:0000313" key="4">
    <source>
        <dbReference type="Proteomes" id="UP000095280"/>
    </source>
</evidence>
<protein>
    <recommendedName>
        <fullName evidence="2">alpha-1,2-Mannosidase</fullName>
        <ecNumber evidence="2">3.2.1.-</ecNumber>
    </recommendedName>
</protein>
<sequence length="539" mass="58061">FACTARRSDGFAPAAAAGSGVHPVRVLARLLVAQCRIKLEKLISWGVAAEYRLVRIVEQGWRRETGRPTAADEDAEQRVSSPRPTQVELTEPRTDGRNSTTLTVPCRQQQQQEKHQHPDSAELLGCRCKTTNDDRANTQTQLPQSSASRFHTRVRSSNAERQNLKSSATSPDSDVGADAYCNLSKRYARPHRCRALRTGVATMRCSQPTVSPTASTSAKLVLARVNDLVGAGRLLTAVDSLDTLLVMGLGAGVPPGARDLLRRTYHPADLTTAARMLGGLLAYSLTEDPIFARKAAELGNSMAGSLWSPGRGRRRSGQSVRTDRDGVQDDGIDGESGRDGLSVPGVRLPVRGVTGDPKYARWARLNQANPYAAVAGEPQTAYSAGAEGDSFYEYLCQALPVRSGLAVLDRARLPGAASALAAGRPHQTLWAVLGCRSVCGKRRSAVADPACLITNALDVEPTRPAGAGGAEQHSSKGRSWPARSMETYLLRRRQMFRPAPTCRTPEAKDWAANLPENITRACYLRLRTVSNPGSVPTPS</sequence>
<keyword evidence="2" id="KW-0326">Glycosidase</keyword>
<evidence type="ECO:0000256" key="2">
    <source>
        <dbReference type="RuleBase" id="RU361193"/>
    </source>
</evidence>
<dbReference type="InterPro" id="IPR012341">
    <property type="entry name" value="6hp_glycosidase-like_sf"/>
</dbReference>
<dbReference type="Gene3D" id="1.50.10.10">
    <property type="match status" value="1"/>
</dbReference>
<feature type="region of interest" description="Disordered" evidence="3">
    <location>
        <begin position="64"/>
        <end position="120"/>
    </location>
</feature>
<keyword evidence="4" id="KW-1185">Reference proteome</keyword>
<dbReference type="Proteomes" id="UP000095280">
    <property type="component" value="Unplaced"/>
</dbReference>
<evidence type="ECO:0000313" key="5">
    <source>
        <dbReference type="WBParaSite" id="maker-unitig_20889-snap-gene-0.2-mRNA-1"/>
    </source>
</evidence>
<reference evidence="5" key="1">
    <citation type="submission" date="2016-11" db="UniProtKB">
        <authorList>
            <consortium name="WormBaseParasite"/>
        </authorList>
    </citation>
    <scope>IDENTIFICATION</scope>
</reference>
<dbReference type="Pfam" id="PF01532">
    <property type="entry name" value="Glyco_hydro_47"/>
    <property type="match status" value="1"/>
</dbReference>
<evidence type="ECO:0000256" key="3">
    <source>
        <dbReference type="SAM" id="MobiDB-lite"/>
    </source>
</evidence>
<feature type="region of interest" description="Disordered" evidence="3">
    <location>
        <begin position="303"/>
        <end position="347"/>
    </location>
</feature>
<dbReference type="AlphaFoldDB" id="A0A1I8F6C2"/>
<dbReference type="InterPro" id="IPR001382">
    <property type="entry name" value="Glyco_hydro_47"/>
</dbReference>
<dbReference type="SUPFAM" id="SSF48225">
    <property type="entry name" value="Seven-hairpin glycosidases"/>
    <property type="match status" value="1"/>
</dbReference>
<feature type="compositionally biased region" description="Polar residues" evidence="3">
    <location>
        <begin position="78"/>
        <end position="88"/>
    </location>
</feature>
<evidence type="ECO:0000256" key="1">
    <source>
        <dbReference type="ARBA" id="ARBA00007658"/>
    </source>
</evidence>
<name>A0A1I8F6C2_9PLAT</name>
<accession>A0A1I8F6C2</accession>
<dbReference type="GO" id="GO:0004571">
    <property type="term" value="F:mannosyl-oligosaccharide 1,2-alpha-mannosidase activity"/>
    <property type="evidence" value="ECO:0007669"/>
    <property type="project" value="InterPro"/>
</dbReference>
<dbReference type="InterPro" id="IPR036026">
    <property type="entry name" value="Seven-hairpin_glycosidases"/>
</dbReference>
<comment type="similarity">
    <text evidence="1 2">Belongs to the glycosyl hydrolase 47 family.</text>
</comment>
<keyword evidence="2" id="KW-0378">Hydrolase</keyword>
<dbReference type="EC" id="3.2.1.-" evidence="2"/>
<feature type="region of interest" description="Disordered" evidence="3">
    <location>
        <begin position="135"/>
        <end position="175"/>
    </location>
</feature>
<dbReference type="GO" id="GO:0005975">
    <property type="term" value="P:carbohydrate metabolic process"/>
    <property type="evidence" value="ECO:0007669"/>
    <property type="project" value="InterPro"/>
</dbReference>
<dbReference type="WBParaSite" id="maker-unitig_20889-snap-gene-0.2-mRNA-1">
    <property type="protein sequence ID" value="maker-unitig_20889-snap-gene-0.2-mRNA-1"/>
    <property type="gene ID" value="maker-unitig_20889-snap-gene-0.2"/>
</dbReference>
<dbReference type="GO" id="GO:0005509">
    <property type="term" value="F:calcium ion binding"/>
    <property type="evidence" value="ECO:0007669"/>
    <property type="project" value="InterPro"/>
</dbReference>
<dbReference type="PRINTS" id="PR00747">
    <property type="entry name" value="GLYHDRLASE47"/>
</dbReference>
<feature type="compositionally biased region" description="Polar residues" evidence="3">
    <location>
        <begin position="97"/>
        <end position="107"/>
    </location>
</feature>
<organism evidence="4 5">
    <name type="scientific">Macrostomum lignano</name>
    <dbReference type="NCBI Taxonomy" id="282301"/>
    <lineage>
        <taxon>Eukaryota</taxon>
        <taxon>Metazoa</taxon>
        <taxon>Spiralia</taxon>
        <taxon>Lophotrochozoa</taxon>
        <taxon>Platyhelminthes</taxon>
        <taxon>Rhabditophora</taxon>
        <taxon>Macrostomorpha</taxon>
        <taxon>Macrostomida</taxon>
        <taxon>Macrostomidae</taxon>
        <taxon>Macrostomum</taxon>
    </lineage>
</organism>
<feature type="compositionally biased region" description="Polar residues" evidence="3">
    <location>
        <begin position="137"/>
        <end position="172"/>
    </location>
</feature>
<dbReference type="GO" id="GO:0016020">
    <property type="term" value="C:membrane"/>
    <property type="evidence" value="ECO:0007669"/>
    <property type="project" value="InterPro"/>
</dbReference>